<keyword evidence="3 5" id="KW-0808">Transferase</keyword>
<dbReference type="EMBL" id="MU005764">
    <property type="protein sequence ID" value="KAF2715621.1"/>
    <property type="molecule type" value="Genomic_DNA"/>
</dbReference>
<dbReference type="OrthoDB" id="407658at2759"/>
<dbReference type="Gene3D" id="3.90.550.10">
    <property type="entry name" value="Spore Coat Polysaccharide Biosynthesis Protein SpsA, Chain A"/>
    <property type="match status" value="1"/>
</dbReference>
<dbReference type="PANTHER" id="PTHR31306:SF8">
    <property type="entry name" value="GLYCOSYLTRANSFERASE FAMILY 34 PROTEIN"/>
    <property type="match status" value="1"/>
</dbReference>
<evidence type="ECO:0000256" key="1">
    <source>
        <dbReference type="ARBA" id="ARBA00005664"/>
    </source>
</evidence>
<organism evidence="5 6">
    <name type="scientific">Pleomassaria siparia CBS 279.74</name>
    <dbReference type="NCBI Taxonomy" id="1314801"/>
    <lineage>
        <taxon>Eukaryota</taxon>
        <taxon>Fungi</taxon>
        <taxon>Dikarya</taxon>
        <taxon>Ascomycota</taxon>
        <taxon>Pezizomycotina</taxon>
        <taxon>Dothideomycetes</taxon>
        <taxon>Pleosporomycetidae</taxon>
        <taxon>Pleosporales</taxon>
        <taxon>Pleomassariaceae</taxon>
        <taxon>Pleomassaria</taxon>
    </lineage>
</organism>
<keyword evidence="4" id="KW-0812">Transmembrane</keyword>
<keyword evidence="4" id="KW-0472">Membrane</keyword>
<dbReference type="GO" id="GO:0016757">
    <property type="term" value="F:glycosyltransferase activity"/>
    <property type="evidence" value="ECO:0007669"/>
    <property type="project" value="UniProtKB-KW"/>
</dbReference>
<reference evidence="5" key="1">
    <citation type="journal article" date="2020" name="Stud. Mycol.">
        <title>101 Dothideomycetes genomes: a test case for predicting lifestyles and emergence of pathogens.</title>
        <authorList>
            <person name="Haridas S."/>
            <person name="Albert R."/>
            <person name="Binder M."/>
            <person name="Bloem J."/>
            <person name="Labutti K."/>
            <person name="Salamov A."/>
            <person name="Andreopoulos B."/>
            <person name="Baker S."/>
            <person name="Barry K."/>
            <person name="Bills G."/>
            <person name="Bluhm B."/>
            <person name="Cannon C."/>
            <person name="Castanera R."/>
            <person name="Culley D."/>
            <person name="Daum C."/>
            <person name="Ezra D."/>
            <person name="Gonzalez J."/>
            <person name="Henrissat B."/>
            <person name="Kuo A."/>
            <person name="Liang C."/>
            <person name="Lipzen A."/>
            <person name="Lutzoni F."/>
            <person name="Magnuson J."/>
            <person name="Mondo S."/>
            <person name="Nolan M."/>
            <person name="Ohm R."/>
            <person name="Pangilinan J."/>
            <person name="Park H.-J."/>
            <person name="Ramirez L."/>
            <person name="Alfaro M."/>
            <person name="Sun H."/>
            <person name="Tritt A."/>
            <person name="Yoshinaga Y."/>
            <person name="Zwiers L.-H."/>
            <person name="Turgeon B."/>
            <person name="Goodwin S."/>
            <person name="Spatafora J."/>
            <person name="Crous P."/>
            <person name="Grigoriev I."/>
        </authorList>
    </citation>
    <scope>NUCLEOTIDE SEQUENCE</scope>
    <source>
        <strain evidence="5">CBS 279.74</strain>
    </source>
</reference>
<feature type="transmembrane region" description="Helical" evidence="4">
    <location>
        <begin position="12"/>
        <end position="31"/>
    </location>
</feature>
<sequence>MFRPLYNSRLPVILFIVFLSIISTIVFTRHFHIAASPFTTLHSSGRVVFTAVNENFTRPLREPRVAKASMLYGPPNFLYEAAIESHARHNKLHGYEMYVSRTAITKGYWNKLLWLQHLMVTELQKPEGERLHWIMYVDPSIVLLNDRISLRTFLPPADPVFDSLALIATKPDGMTLSAASFFLRISPTSLKILTAAMVAPKHVQSTDSSTDLTSKTLQVILEEEYKDAAIYQPVHWYNNAVSKKPSIHSDSLLVRFPHDLQGHRWKYMDNLLSVLSWNPQSFSKKIEDTMYATEPQEFWMKVAEAREILEKAEEHLKSIPVIDDEEHKKSDSVEYLQTSTRDLRLALESAAWDTDALERSLATVKGAMGLE</sequence>
<dbReference type="GO" id="GO:0006487">
    <property type="term" value="P:protein N-linked glycosylation"/>
    <property type="evidence" value="ECO:0007669"/>
    <property type="project" value="TreeGrafter"/>
</dbReference>
<evidence type="ECO:0000256" key="3">
    <source>
        <dbReference type="ARBA" id="ARBA00022679"/>
    </source>
</evidence>
<dbReference type="InterPro" id="IPR029044">
    <property type="entry name" value="Nucleotide-diphossugar_trans"/>
</dbReference>
<evidence type="ECO:0000313" key="5">
    <source>
        <dbReference type="EMBL" id="KAF2715621.1"/>
    </source>
</evidence>
<name>A0A6G1KTA5_9PLEO</name>
<keyword evidence="2" id="KW-0328">Glycosyltransferase</keyword>
<evidence type="ECO:0000256" key="2">
    <source>
        <dbReference type="ARBA" id="ARBA00022676"/>
    </source>
</evidence>
<accession>A0A6G1KTA5</accession>
<evidence type="ECO:0000256" key="4">
    <source>
        <dbReference type="SAM" id="Phobius"/>
    </source>
</evidence>
<proteinExistence type="inferred from homology"/>
<dbReference type="AlphaFoldDB" id="A0A6G1KTA5"/>
<keyword evidence="4" id="KW-1133">Transmembrane helix</keyword>
<gene>
    <name evidence="5" type="ORF">K504DRAFT_422568</name>
</gene>
<dbReference type="PANTHER" id="PTHR31306">
    <property type="entry name" value="ALPHA-1,6-MANNOSYLTRANSFERASE MNN11-RELATED"/>
    <property type="match status" value="1"/>
</dbReference>
<evidence type="ECO:0000313" key="6">
    <source>
        <dbReference type="Proteomes" id="UP000799428"/>
    </source>
</evidence>
<protein>
    <submittedName>
        <fullName evidence="5">Glycosyltransferase family 34 protein</fullName>
    </submittedName>
</protein>
<dbReference type="InterPro" id="IPR008630">
    <property type="entry name" value="Glyco_trans_34"/>
</dbReference>
<comment type="similarity">
    <text evidence="1">Belongs to the glycosyltransferase 34 family.</text>
</comment>
<dbReference type="GO" id="GO:0000139">
    <property type="term" value="C:Golgi membrane"/>
    <property type="evidence" value="ECO:0007669"/>
    <property type="project" value="TreeGrafter"/>
</dbReference>
<keyword evidence="6" id="KW-1185">Reference proteome</keyword>
<dbReference type="Proteomes" id="UP000799428">
    <property type="component" value="Unassembled WGS sequence"/>
</dbReference>